<organism evidence="1 2">
    <name type="scientific">Taxus chinensis</name>
    <name type="common">Chinese yew</name>
    <name type="synonym">Taxus wallichiana var. chinensis</name>
    <dbReference type="NCBI Taxonomy" id="29808"/>
    <lineage>
        <taxon>Eukaryota</taxon>
        <taxon>Viridiplantae</taxon>
        <taxon>Streptophyta</taxon>
        <taxon>Embryophyta</taxon>
        <taxon>Tracheophyta</taxon>
        <taxon>Spermatophyta</taxon>
        <taxon>Pinopsida</taxon>
        <taxon>Pinidae</taxon>
        <taxon>Conifers II</taxon>
        <taxon>Cupressales</taxon>
        <taxon>Taxaceae</taxon>
        <taxon>Taxus</taxon>
    </lineage>
</organism>
<comment type="caution">
    <text evidence="1">The sequence shown here is derived from an EMBL/GenBank/DDBJ whole genome shotgun (WGS) entry which is preliminary data.</text>
</comment>
<sequence>GIEDGQYKDSIDKRILFLEKLDENRLQVVARIKEHQLKVKKIFDKKAKMREFK</sequence>
<evidence type="ECO:0000313" key="2">
    <source>
        <dbReference type="Proteomes" id="UP000824469"/>
    </source>
</evidence>
<gene>
    <name evidence="1" type="ORF">KI387_028685</name>
</gene>
<evidence type="ECO:0000313" key="1">
    <source>
        <dbReference type="EMBL" id="KAH9297003.1"/>
    </source>
</evidence>
<dbReference type="Proteomes" id="UP000824469">
    <property type="component" value="Unassembled WGS sequence"/>
</dbReference>
<dbReference type="EMBL" id="JAHRHJ020000010">
    <property type="protein sequence ID" value="KAH9297003.1"/>
    <property type="molecule type" value="Genomic_DNA"/>
</dbReference>
<keyword evidence="2" id="KW-1185">Reference proteome</keyword>
<feature type="non-terminal residue" evidence="1">
    <location>
        <position position="53"/>
    </location>
</feature>
<feature type="non-terminal residue" evidence="1">
    <location>
        <position position="1"/>
    </location>
</feature>
<dbReference type="AlphaFoldDB" id="A0AA38CHE1"/>
<accession>A0AA38CHE1</accession>
<name>A0AA38CHE1_TAXCH</name>
<proteinExistence type="predicted"/>
<reference evidence="1 2" key="1">
    <citation type="journal article" date="2021" name="Nat. Plants">
        <title>The Taxus genome provides insights into paclitaxel biosynthesis.</title>
        <authorList>
            <person name="Xiong X."/>
            <person name="Gou J."/>
            <person name="Liao Q."/>
            <person name="Li Y."/>
            <person name="Zhou Q."/>
            <person name="Bi G."/>
            <person name="Li C."/>
            <person name="Du R."/>
            <person name="Wang X."/>
            <person name="Sun T."/>
            <person name="Guo L."/>
            <person name="Liang H."/>
            <person name="Lu P."/>
            <person name="Wu Y."/>
            <person name="Zhang Z."/>
            <person name="Ro D.K."/>
            <person name="Shang Y."/>
            <person name="Huang S."/>
            <person name="Yan J."/>
        </authorList>
    </citation>
    <scope>NUCLEOTIDE SEQUENCE [LARGE SCALE GENOMIC DNA]</scope>
    <source>
        <strain evidence="1">Ta-2019</strain>
    </source>
</reference>
<protein>
    <submittedName>
        <fullName evidence="1">Uncharacterized protein</fullName>
    </submittedName>
</protein>